<dbReference type="PANTHER" id="PTHR35871">
    <property type="entry name" value="EXPRESSED PROTEIN"/>
    <property type="match status" value="1"/>
</dbReference>
<keyword evidence="2" id="KW-1185">Reference proteome</keyword>
<organism evidence="1 2">
    <name type="scientific">Mucor saturninus</name>
    <dbReference type="NCBI Taxonomy" id="64648"/>
    <lineage>
        <taxon>Eukaryota</taxon>
        <taxon>Fungi</taxon>
        <taxon>Fungi incertae sedis</taxon>
        <taxon>Mucoromycota</taxon>
        <taxon>Mucoromycotina</taxon>
        <taxon>Mucoromycetes</taxon>
        <taxon>Mucorales</taxon>
        <taxon>Mucorineae</taxon>
        <taxon>Mucoraceae</taxon>
        <taxon>Mucor</taxon>
    </lineage>
</organism>
<dbReference type="OrthoDB" id="10044727at2759"/>
<dbReference type="PANTHER" id="PTHR35871:SF1">
    <property type="entry name" value="CXC1-LIKE CYSTEINE CLUSTER ASSOCIATED WITH KDZ TRANSPOSASES DOMAIN-CONTAINING PROTEIN"/>
    <property type="match status" value="1"/>
</dbReference>
<proteinExistence type="predicted"/>
<comment type="caution">
    <text evidence="1">The sequence shown here is derived from an EMBL/GenBank/DDBJ whole genome shotgun (WGS) entry which is preliminary data.</text>
</comment>
<dbReference type="EMBL" id="JAEPRD010000190">
    <property type="protein sequence ID" value="KAG2194677.1"/>
    <property type="molecule type" value="Genomic_DNA"/>
</dbReference>
<name>A0A8H7UUM2_9FUNG</name>
<protein>
    <submittedName>
        <fullName evidence="1">Uncharacterized protein</fullName>
    </submittedName>
</protein>
<dbReference type="Proteomes" id="UP000603453">
    <property type="component" value="Unassembled WGS sequence"/>
</dbReference>
<dbReference type="AlphaFoldDB" id="A0A8H7UUM2"/>
<reference evidence="1" key="1">
    <citation type="submission" date="2020-12" db="EMBL/GenBank/DDBJ databases">
        <title>Metabolic potential, ecology and presence of endohyphal bacteria is reflected in genomic diversity of Mucoromycotina.</title>
        <authorList>
            <person name="Muszewska A."/>
            <person name="Okrasinska A."/>
            <person name="Steczkiewicz K."/>
            <person name="Drgas O."/>
            <person name="Orlowska M."/>
            <person name="Perlinska-Lenart U."/>
            <person name="Aleksandrzak-Piekarczyk T."/>
            <person name="Szatraj K."/>
            <person name="Zielenkiewicz U."/>
            <person name="Pilsyk S."/>
            <person name="Malc E."/>
            <person name="Mieczkowski P."/>
            <person name="Kruszewska J.S."/>
            <person name="Biernat P."/>
            <person name="Pawlowska J."/>
        </authorList>
    </citation>
    <scope>NUCLEOTIDE SEQUENCE</scope>
    <source>
        <strain evidence="1">WA0000017839</strain>
    </source>
</reference>
<evidence type="ECO:0000313" key="2">
    <source>
        <dbReference type="Proteomes" id="UP000603453"/>
    </source>
</evidence>
<evidence type="ECO:0000313" key="1">
    <source>
        <dbReference type="EMBL" id="KAG2194677.1"/>
    </source>
</evidence>
<gene>
    <name evidence="1" type="ORF">INT47_013052</name>
</gene>
<sequence>MPRPNKNQKAIRNRLRREDGCIQSAEVVLPDWETVELNHDQLVEQADVVRAEASCLDLISDSNTEISKRPLTYTGTSRTTKWRKNAEAAKVYPAQTLQRFGFTVAKSVETQQLTKFIPHTEKEIKGIKNSMPAVKALIAPVMSKKKDDNARASYNNARYLSVYEYCLNRLGGKKKGLASEEVAEKFWPQNSKEYRGMTITKWTKEFIDEGKLSDHSQGAHVKRVSLLSDSDVKMAVLEEIRKMKPALRSLIIIKKIIDEQIIPSVLGVAESDLSMTTIARYLYEWGYSYRKNKKTIFFDGHERQDVITYRNEWSKRMVEYMKRSEFYAGNNEEEVLEPILDEGMKQIVFVTHDESTFYANDGKDDLWLLEGENHIRKKGPGLSIMVSEFQCPCHGTMKSAGWTSRRFFKAGVGRQGSNHNVFGDDALVASRMTLNEKPYKDTEKFQFKDTTVVLTDGTRLEQSFFYTKTTSVTNRLGRQDTLKGIRKILEERGQWLGRDLECKAWKMLCKSKEPGHRSMCCARHFLESRPDFVAQKSALQQAVLDSGHSFESYPKYHCECNWIEMYWGSAKREAR</sequence>
<accession>A0A8H7UUM2</accession>